<feature type="transmembrane region" description="Helical" evidence="6">
    <location>
        <begin position="401"/>
        <end position="419"/>
    </location>
</feature>
<accession>A0A6J0TZX3</accession>
<dbReference type="InterPro" id="IPR005828">
    <property type="entry name" value="MFS_sugar_transport-like"/>
</dbReference>
<feature type="transmembrane region" description="Helical" evidence="6">
    <location>
        <begin position="139"/>
        <end position="159"/>
    </location>
</feature>
<dbReference type="Gene3D" id="1.20.1250.20">
    <property type="entry name" value="MFS general substrate transporter like domains"/>
    <property type="match status" value="1"/>
</dbReference>
<dbReference type="InParanoid" id="A0A6J0TZX3"/>
<feature type="transmembrane region" description="Helical" evidence="6">
    <location>
        <begin position="166"/>
        <end position="186"/>
    </location>
</feature>
<feature type="transmembrane region" description="Helical" evidence="6">
    <location>
        <begin position="368"/>
        <end position="389"/>
    </location>
</feature>
<evidence type="ECO:0000256" key="3">
    <source>
        <dbReference type="ARBA" id="ARBA00022989"/>
    </source>
</evidence>
<dbReference type="RefSeq" id="XP_020652580.2">
    <property type="nucleotide sequence ID" value="XM_020796921.2"/>
</dbReference>
<dbReference type="Proteomes" id="UP001652642">
    <property type="component" value="Chromosome 1"/>
</dbReference>
<evidence type="ECO:0000313" key="8">
    <source>
        <dbReference type="Proteomes" id="UP001652642"/>
    </source>
</evidence>
<proteinExistence type="predicted"/>
<dbReference type="GO" id="GO:0016020">
    <property type="term" value="C:membrane"/>
    <property type="evidence" value="ECO:0007669"/>
    <property type="project" value="UniProtKB-SubCell"/>
</dbReference>
<dbReference type="AlphaFoldDB" id="A0A6J0TZX3"/>
<feature type="transmembrane region" description="Helical" evidence="6">
    <location>
        <begin position="338"/>
        <end position="356"/>
    </location>
</feature>
<evidence type="ECO:0000256" key="2">
    <source>
        <dbReference type="ARBA" id="ARBA00022692"/>
    </source>
</evidence>
<organism evidence="8 9">
    <name type="scientific">Pogona vitticeps</name>
    <name type="common">central bearded dragon</name>
    <dbReference type="NCBI Taxonomy" id="103695"/>
    <lineage>
        <taxon>Eukaryota</taxon>
        <taxon>Metazoa</taxon>
        <taxon>Chordata</taxon>
        <taxon>Craniata</taxon>
        <taxon>Vertebrata</taxon>
        <taxon>Euteleostomi</taxon>
        <taxon>Lepidosauria</taxon>
        <taxon>Squamata</taxon>
        <taxon>Bifurcata</taxon>
        <taxon>Unidentata</taxon>
        <taxon>Episquamata</taxon>
        <taxon>Toxicofera</taxon>
        <taxon>Iguania</taxon>
        <taxon>Acrodonta</taxon>
        <taxon>Agamidae</taxon>
        <taxon>Amphibolurinae</taxon>
        <taxon>Pogona</taxon>
    </lineage>
</organism>
<feature type="transmembrane region" description="Helical" evidence="6">
    <location>
        <begin position="192"/>
        <end position="212"/>
    </location>
</feature>
<dbReference type="OrthoDB" id="2544694at2759"/>
<feature type="transmembrane region" description="Helical" evidence="6">
    <location>
        <begin position="252"/>
        <end position="272"/>
    </location>
</feature>
<feature type="transmembrane region" description="Helical" evidence="6">
    <location>
        <begin position="484"/>
        <end position="504"/>
    </location>
</feature>
<sequence length="585" mass="64819">MRFEELLEEVDGFGKYQVLMLFMLCVPRLIIPMHFLLHNFISASPSHHCAIPALPGISNISQDEVVHGSLPREQDGMLSPCKMFSWPHFHLRGNSSGDMGNASSIQNCQDGWVYDHSQFASTTATEWDLVCEKKSLNQVIATFFFLGVTIGSVLFGYLSDRFGRRMILLASFFVALFFGTMAALSVSYVMFVIMRTLCGVGIAGVSIISLILAVEWTDVKHHTFCGTISSISWSLGYTLLALMAYLIRTWRWLLLAVNSLCLLGIIVCWWLPESARWLLTKKEVKAAHDYLSRCAKVNGKTDFHSRVSPEVLQKVVSVEESRAYFYWHLVKSPKMRKITICSSIVWFGVAFTYYGLSLNISGFSLDPYLTHFMFGAIEIPAKLGVYFVLDHIGRRHCQAWSLIAAGSLIALNAAIPAAYGHVRSVVAILGKGFSEASFTTVFLYTAELYPTVLRQSGMGCCSFVARLASSTAPLIMLLDDTWKYLPPLIFSIVAGVSGMVAFLLTETTNVQLPETIEDIEGDRNKNFVCTQDQEPNAEGVIALGLMNQMSTDASLSQQQEANNDNDAKQQHQTTLLANGTGPSAC</sequence>
<dbReference type="PROSITE" id="PS50850">
    <property type="entry name" value="MFS"/>
    <property type="match status" value="1"/>
</dbReference>
<comment type="subcellular location">
    <subcellularLocation>
        <location evidence="1">Membrane</location>
        <topology evidence="1">Multi-pass membrane protein</topology>
    </subcellularLocation>
</comment>
<keyword evidence="8" id="KW-1185">Reference proteome</keyword>
<keyword evidence="3 6" id="KW-1133">Transmembrane helix</keyword>
<dbReference type="InterPro" id="IPR036259">
    <property type="entry name" value="MFS_trans_sf"/>
</dbReference>
<gene>
    <name evidence="9" type="primary">LOC110080759</name>
</gene>
<evidence type="ECO:0000313" key="9">
    <source>
        <dbReference type="RefSeq" id="XP_020652580.2"/>
    </source>
</evidence>
<keyword evidence="4 6" id="KW-0472">Membrane</keyword>
<feature type="transmembrane region" description="Helical" evidence="6">
    <location>
        <begin position="224"/>
        <end position="246"/>
    </location>
</feature>
<dbReference type="KEGG" id="pvt:110080759"/>
<dbReference type="PANTHER" id="PTHR24064">
    <property type="entry name" value="SOLUTE CARRIER FAMILY 22 MEMBER"/>
    <property type="match status" value="1"/>
</dbReference>
<evidence type="ECO:0000256" key="5">
    <source>
        <dbReference type="SAM" id="MobiDB-lite"/>
    </source>
</evidence>
<evidence type="ECO:0000256" key="6">
    <source>
        <dbReference type="SAM" id="Phobius"/>
    </source>
</evidence>
<dbReference type="GO" id="GO:0022857">
    <property type="term" value="F:transmembrane transporter activity"/>
    <property type="evidence" value="ECO:0007669"/>
    <property type="project" value="InterPro"/>
</dbReference>
<evidence type="ECO:0000256" key="4">
    <source>
        <dbReference type="ARBA" id="ARBA00023136"/>
    </source>
</evidence>
<name>A0A6J0TZX3_9SAUR</name>
<keyword evidence="2 6" id="KW-0812">Transmembrane</keyword>
<reference evidence="9" key="2">
    <citation type="submission" date="2025-08" db="UniProtKB">
        <authorList>
            <consortium name="RefSeq"/>
        </authorList>
    </citation>
    <scope>IDENTIFICATION</scope>
</reference>
<dbReference type="InterPro" id="IPR020846">
    <property type="entry name" value="MFS_dom"/>
</dbReference>
<feature type="domain" description="Major facilitator superfamily (MFS) profile" evidence="7">
    <location>
        <begin position="96"/>
        <end position="509"/>
    </location>
</feature>
<evidence type="ECO:0000256" key="1">
    <source>
        <dbReference type="ARBA" id="ARBA00004141"/>
    </source>
</evidence>
<feature type="region of interest" description="Disordered" evidence="5">
    <location>
        <begin position="552"/>
        <end position="585"/>
    </location>
</feature>
<dbReference type="GeneID" id="110080759"/>
<dbReference type="Pfam" id="PF00083">
    <property type="entry name" value="Sugar_tr"/>
    <property type="match status" value="1"/>
</dbReference>
<reference evidence="8" key="1">
    <citation type="submission" date="2025-05" db="UniProtKB">
        <authorList>
            <consortium name="RefSeq"/>
        </authorList>
    </citation>
    <scope>NUCLEOTIDE SEQUENCE [LARGE SCALE GENOMIC DNA]</scope>
</reference>
<evidence type="ECO:0000259" key="7">
    <source>
        <dbReference type="PROSITE" id="PS50850"/>
    </source>
</evidence>
<dbReference type="SUPFAM" id="SSF103473">
    <property type="entry name" value="MFS general substrate transporter"/>
    <property type="match status" value="1"/>
</dbReference>
<protein>
    <submittedName>
        <fullName evidence="9">Solute carrier family 22 member 7-like</fullName>
    </submittedName>
</protein>